<dbReference type="InterPro" id="IPR011029">
    <property type="entry name" value="DEATH-like_dom_sf"/>
</dbReference>
<evidence type="ECO:0000313" key="3">
    <source>
        <dbReference type="EMBL" id="CAH1267915.1"/>
    </source>
</evidence>
<organism evidence="3 4">
    <name type="scientific">Branchiostoma lanceolatum</name>
    <name type="common">Common lancelet</name>
    <name type="synonym">Amphioxus lanceolatum</name>
    <dbReference type="NCBI Taxonomy" id="7740"/>
    <lineage>
        <taxon>Eukaryota</taxon>
        <taxon>Metazoa</taxon>
        <taxon>Chordata</taxon>
        <taxon>Cephalochordata</taxon>
        <taxon>Leptocardii</taxon>
        <taxon>Amphioxiformes</taxon>
        <taxon>Branchiostomatidae</taxon>
        <taxon>Branchiostoma</taxon>
    </lineage>
</organism>
<dbReference type="AlphaFoldDB" id="A0A8K0EVG5"/>
<dbReference type="PROSITE" id="PS50017">
    <property type="entry name" value="DEATH_DOMAIN"/>
    <property type="match status" value="1"/>
</dbReference>
<protein>
    <submittedName>
        <fullName evidence="3">Hypp3809 protein</fullName>
    </submittedName>
</protein>
<evidence type="ECO:0000259" key="2">
    <source>
        <dbReference type="PROSITE" id="PS50017"/>
    </source>
</evidence>
<dbReference type="OrthoDB" id="9408020at2759"/>
<gene>
    <name evidence="3" type="primary">Hypp3809</name>
    <name evidence="3" type="ORF">BLAG_LOCUS21060</name>
</gene>
<dbReference type="PANTHER" id="PTHR15077">
    <property type="entry name" value="FAS-ASSOCIATING DEATH DOMAIN-CONTAINING PROTEIN FADD"/>
    <property type="match status" value="1"/>
</dbReference>
<feature type="compositionally biased region" description="Basic and acidic residues" evidence="1">
    <location>
        <begin position="184"/>
        <end position="201"/>
    </location>
</feature>
<dbReference type="EMBL" id="OV696691">
    <property type="protein sequence ID" value="CAH1267915.1"/>
    <property type="molecule type" value="Genomic_DNA"/>
</dbReference>
<name>A0A8K0EVG5_BRALA</name>
<proteinExistence type="predicted"/>
<dbReference type="Pfam" id="PF00531">
    <property type="entry name" value="Death"/>
    <property type="match status" value="1"/>
</dbReference>
<feature type="compositionally biased region" description="Basic residues" evidence="1">
    <location>
        <begin position="275"/>
        <end position="292"/>
    </location>
</feature>
<dbReference type="GO" id="GO:0007165">
    <property type="term" value="P:signal transduction"/>
    <property type="evidence" value="ECO:0007669"/>
    <property type="project" value="InterPro"/>
</dbReference>
<dbReference type="Proteomes" id="UP000838412">
    <property type="component" value="Chromosome 6"/>
</dbReference>
<feature type="domain" description="Death" evidence="2">
    <location>
        <begin position="98"/>
        <end position="156"/>
    </location>
</feature>
<feature type="region of interest" description="Disordered" evidence="1">
    <location>
        <begin position="1"/>
        <end position="30"/>
    </location>
</feature>
<feature type="compositionally biased region" description="Basic residues" evidence="1">
    <location>
        <begin position="330"/>
        <end position="342"/>
    </location>
</feature>
<feature type="compositionally biased region" description="Basic and acidic residues" evidence="1">
    <location>
        <begin position="248"/>
        <end position="258"/>
    </location>
</feature>
<evidence type="ECO:0000313" key="4">
    <source>
        <dbReference type="Proteomes" id="UP000838412"/>
    </source>
</evidence>
<dbReference type="CDD" id="cd01670">
    <property type="entry name" value="Death"/>
    <property type="match status" value="1"/>
</dbReference>
<feature type="compositionally biased region" description="Polar residues" evidence="1">
    <location>
        <begin position="308"/>
        <end position="319"/>
    </location>
</feature>
<dbReference type="SUPFAM" id="SSF47986">
    <property type="entry name" value="DEATH domain"/>
    <property type="match status" value="1"/>
</dbReference>
<feature type="region of interest" description="Disordered" evidence="1">
    <location>
        <begin position="166"/>
        <end position="342"/>
    </location>
</feature>
<dbReference type="InterPro" id="IPR000488">
    <property type="entry name" value="Death_dom"/>
</dbReference>
<sequence>MQRQQKNKQNQAAENGQLDAAKQGEQLPSPTMAQDVGAKAINYNYYTTNIYTGPFFNGGHNDYPSVSNTDSCREKRTMDTKDPLNGLIQFTAYEASTSWRDIARQLGLRANEIEQIEWEYRGKMKECCIKALNLWRERKGKHATVEVLKKALNDAEPANCELQDVATSHSGQVEEETSITETENYNHVESDSSRHYHRETTTDQVNDLDPQAETQPKNATTTSTLPKRPIKEGSSRRCLFSKYTASHQETRGPNDDPRSLPSTCAQPTSVESQPGRKKRQGKSWSFNKRHDKRRFEMSQHPTNRGGRHQSSPGPNSSAGHETGAPDKFRFPWKKTKVRPNPQ</sequence>
<feature type="compositionally biased region" description="Polar residues" evidence="1">
    <location>
        <begin position="260"/>
        <end position="272"/>
    </location>
</feature>
<dbReference type="InterPro" id="IPR016729">
    <property type="entry name" value="FADD"/>
</dbReference>
<keyword evidence="4" id="KW-1185">Reference proteome</keyword>
<evidence type="ECO:0000256" key="1">
    <source>
        <dbReference type="SAM" id="MobiDB-lite"/>
    </source>
</evidence>
<reference evidence="3" key="1">
    <citation type="submission" date="2022-01" db="EMBL/GenBank/DDBJ databases">
        <authorList>
            <person name="Braso-Vives M."/>
        </authorList>
    </citation>
    <scope>NUCLEOTIDE SEQUENCE</scope>
</reference>
<accession>A0A8K0EVG5</accession>
<dbReference type="SMART" id="SM00005">
    <property type="entry name" value="DEATH"/>
    <property type="match status" value="1"/>
</dbReference>
<dbReference type="Gene3D" id="1.10.533.10">
    <property type="entry name" value="Death Domain, Fas"/>
    <property type="match status" value="1"/>
</dbReference>
<feature type="compositionally biased region" description="Polar residues" evidence="1">
    <location>
        <begin position="212"/>
        <end position="225"/>
    </location>
</feature>